<protein>
    <submittedName>
        <fullName evidence="2">Uncharacterized protein</fullName>
    </submittedName>
</protein>
<name>A0ABS5Q9X9_9PROT</name>
<sequence length="92" mass="10246">MLGLSDILAVLDRWPTWKALKEAPARIEALEKRLSALEASPTNPETVCPVDGTQMKWEGEVPSRHFGVFGQMDETWRCPACGLARIVQRKPG</sequence>
<organism evidence="2 3">
    <name type="scientific">Roseococcus pinisoli</name>
    <dbReference type="NCBI Taxonomy" id="2835040"/>
    <lineage>
        <taxon>Bacteria</taxon>
        <taxon>Pseudomonadati</taxon>
        <taxon>Pseudomonadota</taxon>
        <taxon>Alphaproteobacteria</taxon>
        <taxon>Acetobacterales</taxon>
        <taxon>Roseomonadaceae</taxon>
        <taxon>Roseococcus</taxon>
    </lineage>
</organism>
<dbReference type="InterPro" id="IPR018527">
    <property type="entry name" value="Rubredoxin_Fe_BS"/>
</dbReference>
<dbReference type="Proteomes" id="UP000766336">
    <property type="component" value="Unassembled WGS sequence"/>
</dbReference>
<evidence type="ECO:0000313" key="3">
    <source>
        <dbReference type="Proteomes" id="UP000766336"/>
    </source>
</evidence>
<comment type="caution">
    <text evidence="2">The sequence shown here is derived from an EMBL/GenBank/DDBJ whole genome shotgun (WGS) entry which is preliminary data.</text>
</comment>
<dbReference type="EMBL" id="JAHCDA010000001">
    <property type="protein sequence ID" value="MBS7810516.1"/>
    <property type="molecule type" value="Genomic_DNA"/>
</dbReference>
<keyword evidence="1" id="KW-0479">Metal-binding</keyword>
<keyword evidence="3" id="KW-1185">Reference proteome</keyword>
<dbReference type="RefSeq" id="WP_213669129.1">
    <property type="nucleotide sequence ID" value="NZ_JAHCDA010000001.1"/>
</dbReference>
<gene>
    <name evidence="2" type="ORF">KHU32_06180</name>
</gene>
<evidence type="ECO:0000313" key="2">
    <source>
        <dbReference type="EMBL" id="MBS7810516.1"/>
    </source>
</evidence>
<evidence type="ECO:0000256" key="1">
    <source>
        <dbReference type="ARBA" id="ARBA00022723"/>
    </source>
</evidence>
<accession>A0ABS5Q9X9</accession>
<proteinExistence type="predicted"/>
<dbReference type="PROSITE" id="PS00202">
    <property type="entry name" value="RUBREDOXIN"/>
    <property type="match status" value="1"/>
</dbReference>
<reference evidence="2 3" key="1">
    <citation type="submission" date="2021-05" db="EMBL/GenBank/DDBJ databases">
        <title>Roseococcus sp. XZZS9, whole genome shotgun sequencing project.</title>
        <authorList>
            <person name="Zhao G."/>
            <person name="Shen L."/>
        </authorList>
    </citation>
    <scope>NUCLEOTIDE SEQUENCE [LARGE SCALE GENOMIC DNA]</scope>
    <source>
        <strain evidence="2 3">XZZS9</strain>
    </source>
</reference>